<keyword evidence="1" id="KW-1133">Transmembrane helix</keyword>
<name>A0A0V8J9I1_9BACL</name>
<evidence type="ECO:0000256" key="1">
    <source>
        <dbReference type="SAM" id="Phobius"/>
    </source>
</evidence>
<gene>
    <name evidence="2" type="ORF">AS030_14790</name>
</gene>
<protein>
    <recommendedName>
        <fullName evidence="4">Post-transcriptional regulator</fullName>
    </recommendedName>
</protein>
<dbReference type="Proteomes" id="UP000054099">
    <property type="component" value="Unassembled WGS sequence"/>
</dbReference>
<dbReference type="AlphaFoldDB" id="A0A0V8J9I1"/>
<accession>A0A0V8J9I1</accession>
<feature type="transmembrane region" description="Helical" evidence="1">
    <location>
        <begin position="54"/>
        <end position="73"/>
    </location>
</feature>
<keyword evidence="1" id="KW-0472">Membrane</keyword>
<evidence type="ECO:0008006" key="4">
    <source>
        <dbReference type="Google" id="ProtNLM"/>
    </source>
</evidence>
<organism evidence="2 3">
    <name type="scientific">Fictibacillus enclensis</name>
    <dbReference type="NCBI Taxonomy" id="1017270"/>
    <lineage>
        <taxon>Bacteria</taxon>
        <taxon>Bacillati</taxon>
        <taxon>Bacillota</taxon>
        <taxon>Bacilli</taxon>
        <taxon>Bacillales</taxon>
        <taxon>Fictibacillaceae</taxon>
        <taxon>Fictibacillus</taxon>
    </lineage>
</organism>
<evidence type="ECO:0000313" key="2">
    <source>
        <dbReference type="EMBL" id="KSU83798.1"/>
    </source>
</evidence>
<proteinExistence type="predicted"/>
<reference evidence="2 3" key="1">
    <citation type="journal article" date="2014" name="Antonie Van Leeuwenhoek">
        <title>Fictibacillus enclensis sp. nov., isolated from marine sediment.</title>
        <authorList>
            <person name="Dastager S.G."/>
            <person name="Mawlankar R."/>
            <person name="Srinivasan K."/>
            <person name="Tang S.K."/>
            <person name="Lee J.C."/>
            <person name="Ramana V.V."/>
            <person name="Shouche Y.S."/>
        </authorList>
    </citation>
    <scope>NUCLEOTIDE SEQUENCE [LARGE SCALE GENOMIC DNA]</scope>
    <source>
        <strain evidence="2 3">NIO-1003</strain>
    </source>
</reference>
<evidence type="ECO:0000313" key="3">
    <source>
        <dbReference type="Proteomes" id="UP000054099"/>
    </source>
</evidence>
<dbReference type="EMBL" id="LNQN01000002">
    <property type="protein sequence ID" value="KSU83798.1"/>
    <property type="molecule type" value="Genomic_DNA"/>
</dbReference>
<keyword evidence="1" id="KW-0812">Transmembrane</keyword>
<keyword evidence="3" id="KW-1185">Reference proteome</keyword>
<dbReference type="InterPro" id="IPR025716">
    <property type="entry name" value="Post-transcriptional_regulator"/>
</dbReference>
<dbReference type="Pfam" id="PF13797">
    <property type="entry name" value="Post_transc_reg"/>
    <property type="match status" value="1"/>
</dbReference>
<dbReference type="OrthoDB" id="2990595at2"/>
<dbReference type="RefSeq" id="WP_061972636.1">
    <property type="nucleotide sequence ID" value="NZ_FMAV01000002.1"/>
</dbReference>
<sequence length="83" mass="9703">MNATSFEELQDQVEPALKSKTEEFHFLGYESVTSEEIWDCVIQKAQKKKVEVRLHVLVGLILNLSLTDFMNWLTLEAYKRDVK</sequence>
<comment type="caution">
    <text evidence="2">The sequence shown here is derived from an EMBL/GenBank/DDBJ whole genome shotgun (WGS) entry which is preliminary data.</text>
</comment>